<evidence type="ECO:0000313" key="2">
    <source>
        <dbReference type="Proteomes" id="UP000018482"/>
    </source>
</evidence>
<sequence length="44" mass="4754">MRLEAGQWLLVEGAAGHVGTKLVQAAKAMGRLLPRHLILETLTC</sequence>
<dbReference type="SUPFAM" id="SSF51735">
    <property type="entry name" value="NAD(P)-binding Rossmann-fold domains"/>
    <property type="match status" value="1"/>
</dbReference>
<dbReference type="EMBL" id="ANQC01000045">
    <property type="protein sequence ID" value="ESV54287.1"/>
    <property type="molecule type" value="Genomic_DNA"/>
</dbReference>
<dbReference type="Proteomes" id="UP000018482">
    <property type="component" value="Unassembled WGS sequence"/>
</dbReference>
<accession>V6Z0A3</accession>
<proteinExistence type="predicted"/>
<comment type="caution">
    <text evidence="1">The sequence shown here is derived from an EMBL/GenBank/DDBJ whole genome shotgun (WGS) entry which is preliminary data.</text>
</comment>
<gene>
    <name evidence="1" type="ORF">SAG0136_03240</name>
</gene>
<evidence type="ECO:0000313" key="1">
    <source>
        <dbReference type="EMBL" id="ESV54287.1"/>
    </source>
</evidence>
<dbReference type="AlphaFoldDB" id="V6Z0A3"/>
<protein>
    <submittedName>
        <fullName evidence="1">Uncharacterized protein</fullName>
    </submittedName>
</protein>
<dbReference type="Gene3D" id="3.40.50.720">
    <property type="entry name" value="NAD(P)-binding Rossmann-like Domain"/>
    <property type="match status" value="1"/>
</dbReference>
<reference evidence="1 2" key="1">
    <citation type="submission" date="2013-05" db="EMBL/GenBank/DDBJ databases">
        <authorList>
            <person name="Richards V.P."/>
            <person name="Durkin S.A.S."/>
            <person name="Kim M."/>
            <person name="Pavinski Bitar P.D."/>
            <person name="Stanhope M.J."/>
            <person name="Town C.D."/>
            <person name="Venter J.C."/>
        </authorList>
    </citation>
    <scope>NUCLEOTIDE SEQUENCE [LARGE SCALE GENOMIC DNA]</scope>
    <source>
        <strain evidence="1 2">LMG 14747</strain>
    </source>
</reference>
<dbReference type="InterPro" id="IPR036291">
    <property type="entry name" value="NAD(P)-bd_dom_sf"/>
</dbReference>
<name>V6Z0A3_STRAG</name>
<organism evidence="1 2">
    <name type="scientific">Streptococcus agalactiae LMG 14747</name>
    <dbReference type="NCBI Taxonomy" id="1154860"/>
    <lineage>
        <taxon>Bacteria</taxon>
        <taxon>Bacillati</taxon>
        <taxon>Bacillota</taxon>
        <taxon>Bacilli</taxon>
        <taxon>Lactobacillales</taxon>
        <taxon>Streptococcaceae</taxon>
        <taxon>Streptococcus</taxon>
    </lineage>
</organism>